<reference evidence="8 9" key="1">
    <citation type="submission" date="2021-02" db="EMBL/GenBank/DDBJ databases">
        <title>Sulfurospirillum tamanensis sp. nov.</title>
        <authorList>
            <person name="Frolova A."/>
            <person name="Merkel A."/>
            <person name="Slobodkin A."/>
        </authorList>
    </citation>
    <scope>NUCLEOTIDE SEQUENCE [LARGE SCALE GENOMIC DNA]</scope>
    <source>
        <strain evidence="8 9">T05b</strain>
    </source>
</reference>
<evidence type="ECO:0000256" key="6">
    <source>
        <dbReference type="HAMAP-Rule" id="MF_01877"/>
    </source>
</evidence>
<dbReference type="InterPro" id="IPR014777">
    <property type="entry name" value="4pyrrole_Mease_sub1"/>
</dbReference>
<dbReference type="InterPro" id="IPR014776">
    <property type="entry name" value="4pyrrole_Mease_sub2"/>
</dbReference>
<keyword evidence="2 6" id="KW-0698">rRNA processing</keyword>
<dbReference type="InterPro" id="IPR008189">
    <property type="entry name" value="rRNA_ssu_MeTfrase_I"/>
</dbReference>
<evidence type="ECO:0000256" key="2">
    <source>
        <dbReference type="ARBA" id="ARBA00022552"/>
    </source>
</evidence>
<dbReference type="PANTHER" id="PTHR46111">
    <property type="entry name" value="RIBOSOMAL RNA SMALL SUBUNIT METHYLTRANSFERASE I"/>
    <property type="match status" value="1"/>
</dbReference>
<dbReference type="GO" id="GO:0008168">
    <property type="term" value="F:methyltransferase activity"/>
    <property type="evidence" value="ECO:0007669"/>
    <property type="project" value="UniProtKB-KW"/>
</dbReference>
<dbReference type="Gene3D" id="3.40.1010.10">
    <property type="entry name" value="Cobalt-precorrin-4 Transmethylase, Domain 1"/>
    <property type="match status" value="1"/>
</dbReference>
<reference evidence="8 9" key="3">
    <citation type="submission" date="2021-02" db="EMBL/GenBank/DDBJ databases">
        <authorList>
            <person name="Merkel A.Y."/>
        </authorList>
    </citation>
    <scope>NUCLEOTIDE SEQUENCE [LARGE SCALE GENOMIC DNA]</scope>
    <source>
        <strain evidence="8 9">T05b</strain>
    </source>
</reference>
<dbReference type="EMBL" id="JAFHKK010000006">
    <property type="protein sequence ID" value="MBN2963977.1"/>
    <property type="molecule type" value="Genomic_DNA"/>
</dbReference>
<evidence type="ECO:0000313" key="9">
    <source>
        <dbReference type="Proteomes" id="UP000703590"/>
    </source>
</evidence>
<evidence type="ECO:0000256" key="1">
    <source>
        <dbReference type="ARBA" id="ARBA00022490"/>
    </source>
</evidence>
<dbReference type="NCBIfam" id="TIGR00096">
    <property type="entry name" value="16S rRNA (cytidine(1402)-2'-O)-methyltransferase"/>
    <property type="match status" value="1"/>
</dbReference>
<comment type="function">
    <text evidence="6">Catalyzes the 2'-O-methylation of the ribose of cytidine 1402 (C1402) in 16S rRNA.</text>
</comment>
<dbReference type="PIRSF" id="PIRSF005917">
    <property type="entry name" value="MTase_YraL"/>
    <property type="match status" value="1"/>
</dbReference>
<protein>
    <recommendedName>
        <fullName evidence="6">Ribosomal RNA small subunit methyltransferase I</fullName>
        <ecNumber evidence="6">2.1.1.198</ecNumber>
    </recommendedName>
    <alternativeName>
        <fullName evidence="6">16S rRNA 2'-O-ribose C1402 methyltransferase</fullName>
    </alternativeName>
    <alternativeName>
        <fullName evidence="6">rRNA (cytidine-2'-O-)-methyltransferase RsmI</fullName>
    </alternativeName>
</protein>
<dbReference type="EC" id="2.1.1.198" evidence="6"/>
<dbReference type="InterPro" id="IPR035996">
    <property type="entry name" value="4pyrrol_Methylase_sf"/>
</dbReference>
<name>A0ABS2WQX1_9BACT</name>
<feature type="domain" description="Tetrapyrrole methylase" evidence="7">
    <location>
        <begin position="1"/>
        <end position="202"/>
    </location>
</feature>
<comment type="similarity">
    <text evidence="6">Belongs to the methyltransferase superfamily. RsmI family.</text>
</comment>
<dbReference type="Gene3D" id="3.30.950.10">
    <property type="entry name" value="Methyltransferase, Cobalt-precorrin-4 Transmethylase, Domain 2"/>
    <property type="match status" value="1"/>
</dbReference>
<keyword evidence="5 6" id="KW-0949">S-adenosyl-L-methionine</keyword>
<keyword evidence="3 6" id="KW-0489">Methyltransferase</keyword>
<sequence>MLSFIPTPIGNLEDISQRSLRLLASATLLFCEDTRETKRLLALLVQRYGMESSPKTFISLHSHNENEVLKTLDPALLTQPCCYVSDAGMPAISDPGAALVKFCQDHGIGYEIIPGANAALLAYAASGFEETAFSFFGFLPHKGREREIALDKLLAHGLNVVLYESPHRIEKLMEELVQKAPQRPLFAIKEATKKHEKMFKGSALHVSTLMQEANLKGEWALVIQAVPSEAATTPLVVQDILTLSLPPKEKAKLLAKMTGESVKVWYQRLQT</sequence>
<evidence type="ECO:0000313" key="8">
    <source>
        <dbReference type="EMBL" id="MBN2963977.1"/>
    </source>
</evidence>
<comment type="catalytic activity">
    <reaction evidence="6">
        <text>cytidine(1402) in 16S rRNA + S-adenosyl-L-methionine = 2'-O-methylcytidine(1402) in 16S rRNA + S-adenosyl-L-homocysteine + H(+)</text>
        <dbReference type="Rhea" id="RHEA:42924"/>
        <dbReference type="Rhea" id="RHEA-COMP:10285"/>
        <dbReference type="Rhea" id="RHEA-COMP:10286"/>
        <dbReference type="ChEBI" id="CHEBI:15378"/>
        <dbReference type="ChEBI" id="CHEBI:57856"/>
        <dbReference type="ChEBI" id="CHEBI:59789"/>
        <dbReference type="ChEBI" id="CHEBI:74495"/>
        <dbReference type="ChEBI" id="CHEBI:82748"/>
        <dbReference type="EC" id="2.1.1.198"/>
    </reaction>
</comment>
<keyword evidence="1 6" id="KW-0963">Cytoplasm</keyword>
<comment type="subcellular location">
    <subcellularLocation>
        <location evidence="6">Cytoplasm</location>
    </subcellularLocation>
</comment>
<accession>A0ABS2WQX1</accession>
<dbReference type="Pfam" id="PF00590">
    <property type="entry name" value="TP_methylase"/>
    <property type="match status" value="1"/>
</dbReference>
<dbReference type="PANTHER" id="PTHR46111:SF1">
    <property type="entry name" value="RIBOSOMAL RNA SMALL SUBUNIT METHYLTRANSFERASE I"/>
    <property type="match status" value="1"/>
</dbReference>
<reference evidence="9" key="2">
    <citation type="submission" date="2021-02" db="EMBL/GenBank/DDBJ databases">
        <title>Sulfurospirillum tamanensis sp. nov.</title>
        <authorList>
            <person name="Merkel A.Y."/>
        </authorList>
    </citation>
    <scope>NUCLEOTIDE SEQUENCE [LARGE SCALE GENOMIC DNA]</scope>
    <source>
        <strain evidence="9">T05b</strain>
    </source>
</reference>
<evidence type="ECO:0000259" key="7">
    <source>
        <dbReference type="Pfam" id="PF00590"/>
    </source>
</evidence>
<dbReference type="InterPro" id="IPR018063">
    <property type="entry name" value="SAM_MeTrfase_RsmI_CS"/>
</dbReference>
<dbReference type="GO" id="GO:0032259">
    <property type="term" value="P:methylation"/>
    <property type="evidence" value="ECO:0007669"/>
    <property type="project" value="UniProtKB-KW"/>
</dbReference>
<dbReference type="RefSeq" id="WP_205458526.1">
    <property type="nucleotide sequence ID" value="NZ_JAFHKK010000006.1"/>
</dbReference>
<keyword evidence="4 6" id="KW-0808">Transferase</keyword>
<dbReference type="PROSITE" id="PS01296">
    <property type="entry name" value="RSMI"/>
    <property type="match status" value="1"/>
</dbReference>
<dbReference type="HAMAP" id="MF_01877">
    <property type="entry name" value="16SrRNA_methyltr_I"/>
    <property type="match status" value="1"/>
</dbReference>
<gene>
    <name evidence="6 8" type="primary">rsmI</name>
    <name evidence="8" type="ORF">JWV37_04210</name>
</gene>
<proteinExistence type="inferred from homology"/>
<dbReference type="InterPro" id="IPR000878">
    <property type="entry name" value="4pyrrol_Mease"/>
</dbReference>
<dbReference type="CDD" id="cd11648">
    <property type="entry name" value="RsmI"/>
    <property type="match status" value="1"/>
</dbReference>
<organism evidence="8 9">
    <name type="scientific">Sulfurospirillum tamanense</name>
    <dbReference type="NCBI Taxonomy" id="2813362"/>
    <lineage>
        <taxon>Bacteria</taxon>
        <taxon>Pseudomonadati</taxon>
        <taxon>Campylobacterota</taxon>
        <taxon>Epsilonproteobacteria</taxon>
        <taxon>Campylobacterales</taxon>
        <taxon>Sulfurospirillaceae</taxon>
        <taxon>Sulfurospirillum</taxon>
    </lineage>
</organism>
<evidence type="ECO:0000256" key="4">
    <source>
        <dbReference type="ARBA" id="ARBA00022679"/>
    </source>
</evidence>
<comment type="caution">
    <text evidence="8">The sequence shown here is derived from an EMBL/GenBank/DDBJ whole genome shotgun (WGS) entry which is preliminary data.</text>
</comment>
<evidence type="ECO:0000256" key="3">
    <source>
        <dbReference type="ARBA" id="ARBA00022603"/>
    </source>
</evidence>
<dbReference type="Proteomes" id="UP000703590">
    <property type="component" value="Unassembled WGS sequence"/>
</dbReference>
<evidence type="ECO:0000256" key="5">
    <source>
        <dbReference type="ARBA" id="ARBA00022691"/>
    </source>
</evidence>
<keyword evidence="9" id="KW-1185">Reference proteome</keyword>
<dbReference type="SUPFAM" id="SSF53790">
    <property type="entry name" value="Tetrapyrrole methylase"/>
    <property type="match status" value="1"/>
</dbReference>